<dbReference type="GO" id="GO:0006508">
    <property type="term" value="P:proteolysis"/>
    <property type="evidence" value="ECO:0007669"/>
    <property type="project" value="UniProtKB-KW"/>
</dbReference>
<keyword evidence="4" id="KW-1003">Cell membrane</keyword>
<reference evidence="15 16" key="1">
    <citation type="journal article" date="2022" name="Microbiol. Resour. Announc.">
        <title>Complete Genome Sequences of Thermus Strains Isolated from Senami Hot Spring in Japan.</title>
        <authorList>
            <person name="Miyazaki K."/>
        </authorList>
    </citation>
    <scope>NUCLEOTIDE SEQUENCE [LARGE SCALE GENOMIC DNA]</scope>
    <source>
        <strain evidence="15 16">SNM4-1</strain>
    </source>
</reference>
<dbReference type="Proteomes" id="UP000831120">
    <property type="component" value="Chromosome"/>
</dbReference>
<evidence type="ECO:0000259" key="14">
    <source>
        <dbReference type="Pfam" id="PF02163"/>
    </source>
</evidence>
<organism evidence="15 16">
    <name type="scientific">Thermus brockianus</name>
    <dbReference type="NCBI Taxonomy" id="56956"/>
    <lineage>
        <taxon>Bacteria</taxon>
        <taxon>Thermotogati</taxon>
        <taxon>Deinococcota</taxon>
        <taxon>Deinococci</taxon>
        <taxon>Thermales</taxon>
        <taxon>Thermaceae</taxon>
        <taxon>Thermus</taxon>
    </lineage>
</organism>
<evidence type="ECO:0000256" key="10">
    <source>
        <dbReference type="ARBA" id="ARBA00022989"/>
    </source>
</evidence>
<dbReference type="InterPro" id="IPR008915">
    <property type="entry name" value="Peptidase_M50"/>
</dbReference>
<evidence type="ECO:0000256" key="13">
    <source>
        <dbReference type="SAM" id="Phobius"/>
    </source>
</evidence>
<protein>
    <submittedName>
        <fullName evidence="15">Site-2 protease family protein</fullName>
    </submittedName>
</protein>
<dbReference type="GO" id="GO:0008233">
    <property type="term" value="F:peptidase activity"/>
    <property type="evidence" value="ECO:0007669"/>
    <property type="project" value="UniProtKB-KW"/>
</dbReference>
<keyword evidence="16" id="KW-1185">Reference proteome</keyword>
<gene>
    <name evidence="15" type="ORF">TbrSNM41_08050</name>
</gene>
<comment type="cofactor">
    <cofactor evidence="1">
        <name>Zn(2+)</name>
        <dbReference type="ChEBI" id="CHEBI:29105"/>
    </cofactor>
</comment>
<feature type="transmembrane region" description="Helical" evidence="13">
    <location>
        <begin position="179"/>
        <end position="198"/>
    </location>
</feature>
<dbReference type="Pfam" id="PF02163">
    <property type="entry name" value="Peptidase_M50"/>
    <property type="match status" value="1"/>
</dbReference>
<dbReference type="PANTHER" id="PTHR35864">
    <property type="entry name" value="ZINC METALLOPROTEASE MJ0611-RELATED"/>
    <property type="match status" value="1"/>
</dbReference>
<evidence type="ECO:0000313" key="15">
    <source>
        <dbReference type="EMBL" id="BDG16071.1"/>
    </source>
</evidence>
<evidence type="ECO:0000256" key="4">
    <source>
        <dbReference type="ARBA" id="ARBA00022475"/>
    </source>
</evidence>
<accession>A0ABM7XIE7</accession>
<comment type="subcellular location">
    <subcellularLocation>
        <location evidence="2">Cell membrane</location>
        <topology evidence="2">Multi-pass membrane protein</topology>
    </subcellularLocation>
</comment>
<evidence type="ECO:0000256" key="8">
    <source>
        <dbReference type="ARBA" id="ARBA00022801"/>
    </source>
</evidence>
<dbReference type="InterPro" id="IPR044537">
    <property type="entry name" value="Rip2-like"/>
</dbReference>
<sequence length="219" mass="24009">MIALIQQDPLAFLLAFAALLFSLSLHEWGHAYAAFRFGDGTAKRLGRLTLNPLKHLDPLGTALLLLVGFGWAKPVPVNPLAFRTYRLGLFAVSVAGIVLNLLLAVLFALLVRGLFALDPWAVALAFRGEGGGLVGVLALAFFYASSVNLVLAVFNLLPIPPLDGSKILQSLLPLSWHPLLWRLEGYAWLSFLLLLTVLRGPVQEVLRFARRVFFGFFFG</sequence>
<evidence type="ECO:0000256" key="7">
    <source>
        <dbReference type="ARBA" id="ARBA00022723"/>
    </source>
</evidence>
<keyword evidence="10 13" id="KW-1133">Transmembrane helix</keyword>
<evidence type="ECO:0000256" key="9">
    <source>
        <dbReference type="ARBA" id="ARBA00022833"/>
    </source>
</evidence>
<evidence type="ECO:0000256" key="1">
    <source>
        <dbReference type="ARBA" id="ARBA00001947"/>
    </source>
</evidence>
<feature type="transmembrane region" description="Helical" evidence="13">
    <location>
        <begin position="131"/>
        <end position="158"/>
    </location>
</feature>
<evidence type="ECO:0000256" key="6">
    <source>
        <dbReference type="ARBA" id="ARBA00022692"/>
    </source>
</evidence>
<feature type="domain" description="Peptidase M50" evidence="14">
    <location>
        <begin position="140"/>
        <end position="187"/>
    </location>
</feature>
<dbReference type="CDD" id="cd06158">
    <property type="entry name" value="S2P-M50_like_1"/>
    <property type="match status" value="1"/>
</dbReference>
<evidence type="ECO:0000313" key="16">
    <source>
        <dbReference type="Proteomes" id="UP000831120"/>
    </source>
</evidence>
<dbReference type="EMBL" id="AP025593">
    <property type="protein sequence ID" value="BDG16071.1"/>
    <property type="molecule type" value="Genomic_DNA"/>
</dbReference>
<keyword evidence="11" id="KW-0482">Metalloprotease</keyword>
<keyword evidence="6 13" id="KW-0812">Transmembrane</keyword>
<proteinExistence type="inferred from homology"/>
<comment type="similarity">
    <text evidence="3">Belongs to the peptidase M50B family.</text>
</comment>
<evidence type="ECO:0000256" key="5">
    <source>
        <dbReference type="ARBA" id="ARBA00022670"/>
    </source>
</evidence>
<dbReference type="InterPro" id="IPR052348">
    <property type="entry name" value="Metallopeptidase_M50B"/>
</dbReference>
<evidence type="ECO:0000256" key="3">
    <source>
        <dbReference type="ARBA" id="ARBA00007931"/>
    </source>
</evidence>
<evidence type="ECO:0000256" key="2">
    <source>
        <dbReference type="ARBA" id="ARBA00004651"/>
    </source>
</evidence>
<dbReference type="PANTHER" id="PTHR35864:SF1">
    <property type="entry name" value="ZINC METALLOPROTEASE YWHC-RELATED"/>
    <property type="match status" value="1"/>
</dbReference>
<keyword evidence="12 13" id="KW-0472">Membrane</keyword>
<dbReference type="RefSeq" id="WP_244363511.1">
    <property type="nucleotide sequence ID" value="NZ_AP025593.1"/>
</dbReference>
<evidence type="ECO:0000256" key="12">
    <source>
        <dbReference type="ARBA" id="ARBA00023136"/>
    </source>
</evidence>
<keyword evidence="7" id="KW-0479">Metal-binding</keyword>
<name>A0ABM7XIE7_THEBO</name>
<keyword evidence="5 15" id="KW-0645">Protease</keyword>
<evidence type="ECO:0000256" key="11">
    <source>
        <dbReference type="ARBA" id="ARBA00023049"/>
    </source>
</evidence>
<feature type="transmembrane region" description="Helical" evidence="13">
    <location>
        <begin position="87"/>
        <end position="111"/>
    </location>
</feature>
<keyword evidence="8" id="KW-0378">Hydrolase</keyword>
<keyword evidence="9" id="KW-0862">Zinc</keyword>